<gene>
    <name evidence="1" type="ORF">MSHO_57940</name>
</gene>
<accession>A0A7I7LMB6</accession>
<sequence>MSLDQFQRRRAIIGLADDVDRTAQRQRAYHTLTKERVVVTNYHSHFLGFSHIHGAPTMA</sequence>
<dbReference type="EMBL" id="AP022572">
    <property type="protein sequence ID" value="BBX60449.1"/>
    <property type="molecule type" value="Genomic_DNA"/>
</dbReference>
<proteinExistence type="predicted"/>
<protein>
    <submittedName>
        <fullName evidence="1">Uncharacterized protein</fullName>
    </submittedName>
</protein>
<evidence type="ECO:0000313" key="1">
    <source>
        <dbReference type="EMBL" id="BBX60449.1"/>
    </source>
</evidence>
<dbReference type="AlphaFoldDB" id="A0A7I7LMB6"/>
<keyword evidence="2" id="KW-1185">Reference proteome</keyword>
<dbReference type="KEGG" id="msho:MSHO_57940"/>
<evidence type="ECO:0000313" key="2">
    <source>
        <dbReference type="Proteomes" id="UP000467164"/>
    </source>
</evidence>
<reference evidence="1 2" key="1">
    <citation type="journal article" date="2019" name="Emerg. Microbes Infect.">
        <title>Comprehensive subspecies identification of 175 nontuberculous mycobacteria species based on 7547 genomic profiles.</title>
        <authorList>
            <person name="Matsumoto Y."/>
            <person name="Kinjo T."/>
            <person name="Motooka D."/>
            <person name="Nabeya D."/>
            <person name="Jung N."/>
            <person name="Uechi K."/>
            <person name="Horii T."/>
            <person name="Iida T."/>
            <person name="Fujita J."/>
            <person name="Nakamura S."/>
        </authorList>
    </citation>
    <scope>NUCLEOTIDE SEQUENCE [LARGE SCALE GENOMIC DNA]</scope>
    <source>
        <strain evidence="1 2">JCM 12657</strain>
    </source>
</reference>
<organism evidence="1 2">
    <name type="scientific">Mycobacterium shottsii</name>
    <dbReference type="NCBI Taxonomy" id="133549"/>
    <lineage>
        <taxon>Bacteria</taxon>
        <taxon>Bacillati</taxon>
        <taxon>Actinomycetota</taxon>
        <taxon>Actinomycetes</taxon>
        <taxon>Mycobacteriales</taxon>
        <taxon>Mycobacteriaceae</taxon>
        <taxon>Mycobacterium</taxon>
        <taxon>Mycobacterium ulcerans group</taxon>
    </lineage>
</organism>
<name>A0A7I7LMB6_9MYCO</name>
<dbReference type="Proteomes" id="UP000467164">
    <property type="component" value="Chromosome"/>
</dbReference>